<gene>
    <name evidence="1" type="ORF">Clacol_002205</name>
</gene>
<reference evidence="1" key="1">
    <citation type="submission" date="2021-10" db="EMBL/GenBank/DDBJ databases">
        <title>De novo Genome Assembly of Clathrus columnatus (Basidiomycota, Fungi) Using Illumina and Nanopore Sequence Data.</title>
        <authorList>
            <person name="Ogiso-Tanaka E."/>
            <person name="Itagaki H."/>
            <person name="Hosoya T."/>
            <person name="Hosaka K."/>
        </authorList>
    </citation>
    <scope>NUCLEOTIDE SEQUENCE</scope>
    <source>
        <strain evidence="1">MO-923</strain>
    </source>
</reference>
<dbReference type="AlphaFoldDB" id="A0AAV5A3E6"/>
<protein>
    <submittedName>
        <fullName evidence="1">Uncharacterized protein</fullName>
    </submittedName>
</protein>
<proteinExistence type="predicted"/>
<comment type="caution">
    <text evidence="1">The sequence shown here is derived from an EMBL/GenBank/DDBJ whole genome shotgun (WGS) entry which is preliminary data.</text>
</comment>
<sequence>MFSPPHFPPPQAEFPEDVAQYTNAQCPQQPLTSGRTLPLSGKRMCVDLQEIFYEISQIAMTSYDAIRAARDHPQDIDIPQEEHIIPDGAVFPIDIPVIQPPIIVEPPESDPMLYIWQSPPTNMHMLTHSEGRP</sequence>
<dbReference type="EMBL" id="BPWL01000002">
    <property type="protein sequence ID" value="GJJ07998.1"/>
    <property type="molecule type" value="Genomic_DNA"/>
</dbReference>
<name>A0AAV5A3E6_9AGAM</name>
<keyword evidence="2" id="KW-1185">Reference proteome</keyword>
<accession>A0AAV5A3E6</accession>
<evidence type="ECO:0000313" key="2">
    <source>
        <dbReference type="Proteomes" id="UP001050691"/>
    </source>
</evidence>
<evidence type="ECO:0000313" key="1">
    <source>
        <dbReference type="EMBL" id="GJJ07998.1"/>
    </source>
</evidence>
<organism evidence="1 2">
    <name type="scientific">Clathrus columnatus</name>
    <dbReference type="NCBI Taxonomy" id="1419009"/>
    <lineage>
        <taxon>Eukaryota</taxon>
        <taxon>Fungi</taxon>
        <taxon>Dikarya</taxon>
        <taxon>Basidiomycota</taxon>
        <taxon>Agaricomycotina</taxon>
        <taxon>Agaricomycetes</taxon>
        <taxon>Phallomycetidae</taxon>
        <taxon>Phallales</taxon>
        <taxon>Clathraceae</taxon>
        <taxon>Clathrus</taxon>
    </lineage>
</organism>
<dbReference type="Proteomes" id="UP001050691">
    <property type="component" value="Unassembled WGS sequence"/>
</dbReference>